<dbReference type="SUPFAM" id="SSF47413">
    <property type="entry name" value="lambda repressor-like DNA-binding domains"/>
    <property type="match status" value="1"/>
</dbReference>
<name>A0A2J4JRR2_9FIRM</name>
<sequence>MKVSMKKIESLMILRGVNVTELMQAAGLERATYYYIKKKGGTSPRTLKAIADTLNVDPRELLSEQEKEQRLGKETA</sequence>
<dbReference type="EMBL" id="NMTS02000001">
    <property type="protein sequence ID" value="PLK30551.1"/>
    <property type="molecule type" value="Genomic_DNA"/>
</dbReference>
<dbReference type="Proteomes" id="UP000221015">
    <property type="component" value="Unassembled WGS sequence"/>
</dbReference>
<dbReference type="AlphaFoldDB" id="A0A2J4JRR2"/>
<dbReference type="InterPro" id="IPR010982">
    <property type="entry name" value="Lambda_DNA-bd_dom_sf"/>
</dbReference>
<dbReference type="Pfam" id="PF13443">
    <property type="entry name" value="HTH_26"/>
    <property type="match status" value="1"/>
</dbReference>
<dbReference type="InterPro" id="IPR001387">
    <property type="entry name" value="Cro/C1-type_HTH"/>
</dbReference>
<protein>
    <submittedName>
        <fullName evidence="1">XRE family transcriptional regulator</fullName>
    </submittedName>
</protein>
<organism evidence="1 2">
    <name type="scientific">Faecalibacterium prausnitzii</name>
    <dbReference type="NCBI Taxonomy" id="853"/>
    <lineage>
        <taxon>Bacteria</taxon>
        <taxon>Bacillati</taxon>
        <taxon>Bacillota</taxon>
        <taxon>Clostridia</taxon>
        <taxon>Eubacteriales</taxon>
        <taxon>Oscillospiraceae</taxon>
        <taxon>Faecalibacterium</taxon>
    </lineage>
</organism>
<accession>A0A2J4JRR2</accession>
<reference evidence="1 2" key="1">
    <citation type="journal article" date="2017" name="Front. Microbiol.">
        <title>New Insights into the Diversity of the Genus Faecalibacterium.</title>
        <authorList>
            <person name="Benevides L."/>
            <person name="Burman S."/>
            <person name="Martin R."/>
            <person name="Robert V."/>
            <person name="Thomas M."/>
            <person name="Miquel S."/>
            <person name="Chain F."/>
            <person name="Sokol H."/>
            <person name="Bermudez-Humaran L.G."/>
            <person name="Morrison M."/>
            <person name="Langella P."/>
            <person name="Azevedo V.A."/>
            <person name="Chatel J.M."/>
            <person name="Soares S."/>
        </authorList>
    </citation>
    <scope>NUCLEOTIDE SEQUENCE [LARGE SCALE GENOMIC DNA]</scope>
    <source>
        <strain evidence="1 2">CNCM I 4542</strain>
    </source>
</reference>
<comment type="caution">
    <text evidence="1">The sequence shown here is derived from an EMBL/GenBank/DDBJ whole genome shotgun (WGS) entry which is preliminary data.</text>
</comment>
<evidence type="ECO:0000313" key="2">
    <source>
        <dbReference type="Proteomes" id="UP000221015"/>
    </source>
</evidence>
<gene>
    <name evidence="1" type="ORF">CGS50_002750</name>
</gene>
<evidence type="ECO:0000313" key="1">
    <source>
        <dbReference type="EMBL" id="PLK30551.1"/>
    </source>
</evidence>
<proteinExistence type="predicted"/>
<dbReference type="Gene3D" id="1.10.260.40">
    <property type="entry name" value="lambda repressor-like DNA-binding domains"/>
    <property type="match status" value="1"/>
</dbReference>
<dbReference type="GO" id="GO:0003677">
    <property type="term" value="F:DNA binding"/>
    <property type="evidence" value="ECO:0007669"/>
    <property type="project" value="InterPro"/>
</dbReference>